<evidence type="ECO:0000313" key="1">
    <source>
        <dbReference type="EMBL" id="PRP80808.1"/>
    </source>
</evidence>
<proteinExistence type="predicted"/>
<comment type="caution">
    <text evidence="1">The sequence shown here is derived from an EMBL/GenBank/DDBJ whole genome shotgun (WGS) entry which is preliminary data.</text>
</comment>
<evidence type="ECO:0008006" key="3">
    <source>
        <dbReference type="Google" id="ProtNLM"/>
    </source>
</evidence>
<organism evidence="1 2">
    <name type="scientific">Planoprotostelium fungivorum</name>
    <dbReference type="NCBI Taxonomy" id="1890364"/>
    <lineage>
        <taxon>Eukaryota</taxon>
        <taxon>Amoebozoa</taxon>
        <taxon>Evosea</taxon>
        <taxon>Variosea</taxon>
        <taxon>Cavosteliida</taxon>
        <taxon>Cavosteliaceae</taxon>
        <taxon>Planoprotostelium</taxon>
    </lineage>
</organism>
<dbReference type="EMBL" id="MDYQ01000137">
    <property type="protein sequence ID" value="PRP80808.1"/>
    <property type="molecule type" value="Genomic_DNA"/>
</dbReference>
<dbReference type="InParanoid" id="A0A2P6NA23"/>
<name>A0A2P6NA23_9EUKA</name>
<evidence type="ECO:0000313" key="2">
    <source>
        <dbReference type="Proteomes" id="UP000241769"/>
    </source>
</evidence>
<dbReference type="AlphaFoldDB" id="A0A2P6NA23"/>
<dbReference type="Proteomes" id="UP000241769">
    <property type="component" value="Unassembled WGS sequence"/>
</dbReference>
<reference evidence="1 2" key="1">
    <citation type="journal article" date="2018" name="Genome Biol. Evol.">
        <title>Multiple Roots of Fruiting Body Formation in Amoebozoa.</title>
        <authorList>
            <person name="Hillmann F."/>
            <person name="Forbes G."/>
            <person name="Novohradska S."/>
            <person name="Ferling I."/>
            <person name="Riege K."/>
            <person name="Groth M."/>
            <person name="Westermann M."/>
            <person name="Marz M."/>
            <person name="Spaller T."/>
            <person name="Winckler T."/>
            <person name="Schaap P."/>
            <person name="Glockner G."/>
        </authorList>
    </citation>
    <scope>NUCLEOTIDE SEQUENCE [LARGE SCALE GENOMIC DNA]</scope>
    <source>
        <strain evidence="1 2">Jena</strain>
    </source>
</reference>
<sequence length="424" mass="48162">MSWKAITQQDTQVWKVNIAPNGCWWSLHTTFSLCQDLKNSPARGSNYCAHSSASAHRAMDAQLIEGLASTVEPDARRMVRERIIEEERRTAERASPRLMDYFDCVTRNGWINVTSSNVFAREQEKPFSTAKPFGTRNSVTPASIFRGLFDRSVQQEIRDFMINTFPINENTGKRRKMELLSEDIEKYAAIQLSEMHLAKPDRAHYRAWLNTTNFSISRDERVAKYIDADWDNIWKILNLNFESAIIPGGNSTVDETMLPWHGFHPMIVYIEGKPEPVGWKAVTMAVKLGVASRPYLISCIPEITKHIKPHQALATVRGIAQRHKLSVCGDRWFGRAGYMESFTGTDFLTFGMKLTEDTPLYTIMLHGLHDGQFRVFSNGKMLVSAYRGDSALIVATSNATTDVTDERRIPITMWRPRSSPSTTS</sequence>
<protein>
    <recommendedName>
        <fullName evidence="3">PiggyBac transposable element-derived protein domain-containing protein</fullName>
    </recommendedName>
</protein>
<keyword evidence="2" id="KW-1185">Reference proteome</keyword>
<accession>A0A2P6NA23</accession>
<gene>
    <name evidence="1" type="ORF">PROFUN_11223</name>
</gene>